<sequence>MVTTGREWDDTEMALTCHWSSRDDGRWSVEIPQLTSFPKAEPLIAFMNDELKLEMNTNQNVSTANSGAVIDAVFQRFLNTLKSQVYVSYFSYHKSIVSALPQIEQE</sequence>
<evidence type="ECO:0000313" key="2">
    <source>
        <dbReference type="Proteomes" id="UP000887159"/>
    </source>
</evidence>
<proteinExistence type="predicted"/>
<protein>
    <submittedName>
        <fullName evidence="1">Uncharacterized protein</fullName>
    </submittedName>
</protein>
<dbReference type="Proteomes" id="UP000887159">
    <property type="component" value="Unassembled WGS sequence"/>
</dbReference>
<dbReference type="EMBL" id="BMAU01021404">
    <property type="protein sequence ID" value="GFY32711.1"/>
    <property type="molecule type" value="Genomic_DNA"/>
</dbReference>
<evidence type="ECO:0000313" key="1">
    <source>
        <dbReference type="EMBL" id="GFY32711.1"/>
    </source>
</evidence>
<keyword evidence="2" id="KW-1185">Reference proteome</keyword>
<accession>A0A8X6WES5</accession>
<name>A0A8X6WES5_TRICX</name>
<gene>
    <name evidence="1" type="ORF">TNCV_4638171</name>
</gene>
<dbReference type="AlphaFoldDB" id="A0A8X6WES5"/>
<organism evidence="1 2">
    <name type="scientific">Trichonephila clavipes</name>
    <name type="common">Golden silk orbweaver</name>
    <name type="synonym">Nephila clavipes</name>
    <dbReference type="NCBI Taxonomy" id="2585209"/>
    <lineage>
        <taxon>Eukaryota</taxon>
        <taxon>Metazoa</taxon>
        <taxon>Ecdysozoa</taxon>
        <taxon>Arthropoda</taxon>
        <taxon>Chelicerata</taxon>
        <taxon>Arachnida</taxon>
        <taxon>Araneae</taxon>
        <taxon>Araneomorphae</taxon>
        <taxon>Entelegynae</taxon>
        <taxon>Araneoidea</taxon>
        <taxon>Nephilidae</taxon>
        <taxon>Trichonephila</taxon>
    </lineage>
</organism>
<comment type="caution">
    <text evidence="1">The sequence shown here is derived from an EMBL/GenBank/DDBJ whole genome shotgun (WGS) entry which is preliminary data.</text>
</comment>
<reference evidence="1" key="1">
    <citation type="submission" date="2020-08" db="EMBL/GenBank/DDBJ databases">
        <title>Multicomponent nature underlies the extraordinary mechanical properties of spider dragline silk.</title>
        <authorList>
            <person name="Kono N."/>
            <person name="Nakamura H."/>
            <person name="Mori M."/>
            <person name="Yoshida Y."/>
            <person name="Ohtoshi R."/>
            <person name="Malay A.D."/>
            <person name="Moran D.A.P."/>
            <person name="Tomita M."/>
            <person name="Numata K."/>
            <person name="Arakawa K."/>
        </authorList>
    </citation>
    <scope>NUCLEOTIDE SEQUENCE</scope>
</reference>